<evidence type="ECO:0000256" key="5">
    <source>
        <dbReference type="ARBA" id="ARBA00022917"/>
    </source>
</evidence>
<dbReference type="Gene3D" id="3.40.50.10050">
    <property type="entry name" value="Translation initiation factor IF- 2, domain 3"/>
    <property type="match status" value="1"/>
</dbReference>
<dbReference type="InterPro" id="IPR000178">
    <property type="entry name" value="TF_IF2_bacterial-like"/>
</dbReference>
<feature type="compositionally biased region" description="Low complexity" evidence="9">
    <location>
        <begin position="195"/>
        <end position="204"/>
    </location>
</feature>
<dbReference type="Gene3D" id="2.40.30.10">
    <property type="entry name" value="Translation factors"/>
    <property type="match status" value="2"/>
</dbReference>
<feature type="binding site" evidence="7">
    <location>
        <begin position="536"/>
        <end position="540"/>
    </location>
    <ligand>
        <name>GTP</name>
        <dbReference type="ChEBI" id="CHEBI:37565"/>
    </ligand>
</feature>
<dbReference type="PROSITE" id="PS01176">
    <property type="entry name" value="IF2"/>
    <property type="match status" value="1"/>
</dbReference>
<evidence type="ECO:0000256" key="7">
    <source>
        <dbReference type="HAMAP-Rule" id="MF_00100"/>
    </source>
</evidence>
<feature type="compositionally biased region" description="Low complexity" evidence="9">
    <location>
        <begin position="211"/>
        <end position="227"/>
    </location>
</feature>
<evidence type="ECO:0000256" key="3">
    <source>
        <dbReference type="ARBA" id="ARBA00022540"/>
    </source>
</evidence>
<proteinExistence type="inferred from homology"/>
<dbReference type="Pfam" id="PF22042">
    <property type="entry name" value="EF-G_D2"/>
    <property type="match status" value="1"/>
</dbReference>
<dbReference type="Gene3D" id="1.10.10.2480">
    <property type="match status" value="1"/>
</dbReference>
<evidence type="ECO:0000256" key="4">
    <source>
        <dbReference type="ARBA" id="ARBA00022741"/>
    </source>
</evidence>
<comment type="similarity">
    <text evidence="1 7 8">Belongs to the TRAFAC class translation factor GTPase superfamily. Classic translation factor GTPase family. IF-2 subfamily.</text>
</comment>
<evidence type="ECO:0000256" key="2">
    <source>
        <dbReference type="ARBA" id="ARBA00020675"/>
    </source>
</evidence>
<feature type="compositionally biased region" description="Low complexity" evidence="9">
    <location>
        <begin position="73"/>
        <end position="92"/>
    </location>
</feature>
<feature type="compositionally biased region" description="Basic residues" evidence="9">
    <location>
        <begin position="63"/>
        <end position="72"/>
    </location>
</feature>
<dbReference type="InterPro" id="IPR023115">
    <property type="entry name" value="TIF_IF2_dom3"/>
</dbReference>
<feature type="domain" description="Tr-type G" evidence="10">
    <location>
        <begin position="480"/>
        <end position="650"/>
    </location>
</feature>
<dbReference type="Proteomes" id="UP001152321">
    <property type="component" value="Unassembled WGS sequence"/>
</dbReference>
<evidence type="ECO:0000259" key="10">
    <source>
        <dbReference type="PROSITE" id="PS51722"/>
    </source>
</evidence>
<evidence type="ECO:0000313" key="11">
    <source>
        <dbReference type="EMBL" id="MDG0817472.1"/>
    </source>
</evidence>
<evidence type="ECO:0000256" key="8">
    <source>
        <dbReference type="RuleBase" id="RU000644"/>
    </source>
</evidence>
<dbReference type="PANTHER" id="PTHR43381:SF5">
    <property type="entry name" value="TR-TYPE G DOMAIN-CONTAINING PROTEIN"/>
    <property type="match status" value="1"/>
</dbReference>
<dbReference type="Pfam" id="PF00009">
    <property type="entry name" value="GTP_EFTU"/>
    <property type="match status" value="1"/>
</dbReference>
<dbReference type="Pfam" id="PF11987">
    <property type="entry name" value="IF-2"/>
    <property type="match status" value="1"/>
</dbReference>
<dbReference type="InterPro" id="IPR009000">
    <property type="entry name" value="Transl_B-barrel_sf"/>
</dbReference>
<dbReference type="CDD" id="cd01887">
    <property type="entry name" value="IF2_eIF5B"/>
    <property type="match status" value="1"/>
</dbReference>
<comment type="function">
    <text evidence="7 8">One of the essential components for the initiation of protein synthesis. Protects formylmethionyl-tRNA from spontaneous hydrolysis and promotes its binding to the 30S ribosomal subunits. Also involved in the hydrolysis of GTP during the formation of the 70S ribosomal complex.</text>
</comment>
<dbReference type="InterPro" id="IPR036925">
    <property type="entry name" value="TIF_IF2_dom3_sf"/>
</dbReference>
<dbReference type="PROSITE" id="PS51722">
    <property type="entry name" value="G_TR_2"/>
    <property type="match status" value="1"/>
</dbReference>
<name>A0ABT6DLU2_9BACT</name>
<dbReference type="HAMAP" id="MF_00100_B">
    <property type="entry name" value="IF_2_B"/>
    <property type="match status" value="1"/>
</dbReference>
<organism evidence="11 12">
    <name type="scientific">Bdellovibrio svalbardensis</name>
    <dbReference type="NCBI Taxonomy" id="2972972"/>
    <lineage>
        <taxon>Bacteria</taxon>
        <taxon>Pseudomonadati</taxon>
        <taxon>Bdellovibrionota</taxon>
        <taxon>Bdellovibrionia</taxon>
        <taxon>Bdellovibrionales</taxon>
        <taxon>Pseudobdellovibrionaceae</taxon>
        <taxon>Bdellovibrio</taxon>
    </lineage>
</organism>
<dbReference type="NCBIfam" id="TIGR00487">
    <property type="entry name" value="IF-2"/>
    <property type="match status" value="1"/>
</dbReference>
<feature type="region of interest" description="Disordered" evidence="9">
    <location>
        <begin position="335"/>
        <end position="355"/>
    </location>
</feature>
<comment type="caution">
    <text evidence="11">The sequence shown here is derived from an EMBL/GenBank/DDBJ whole genome shotgun (WGS) entry which is preliminary data.</text>
</comment>
<feature type="region of interest" description="Disordered" evidence="9">
    <location>
        <begin position="183"/>
        <end position="299"/>
    </location>
</feature>
<dbReference type="EMBL" id="JANRMI010000004">
    <property type="protein sequence ID" value="MDG0817472.1"/>
    <property type="molecule type" value="Genomic_DNA"/>
</dbReference>
<dbReference type="GO" id="GO:0003743">
    <property type="term" value="F:translation initiation factor activity"/>
    <property type="evidence" value="ECO:0007669"/>
    <property type="project" value="UniProtKB-KW"/>
</dbReference>
<keyword evidence="12" id="KW-1185">Reference proteome</keyword>
<dbReference type="SUPFAM" id="SSF52540">
    <property type="entry name" value="P-loop containing nucleoside triphosphate hydrolases"/>
    <property type="match status" value="1"/>
</dbReference>
<keyword evidence="7" id="KW-0963">Cytoplasm</keyword>
<feature type="region of interest" description="Disordered" evidence="9">
    <location>
        <begin position="51"/>
        <end position="106"/>
    </location>
</feature>
<reference evidence="11" key="1">
    <citation type="submission" date="2022-08" db="EMBL/GenBank/DDBJ databases">
        <title>Novel Bdellovibrio Species Isolated from Svalbard: Designation Bdellovibrio svalbardensis.</title>
        <authorList>
            <person name="Mitchell R.J."/>
            <person name="Choi S.Y."/>
        </authorList>
    </citation>
    <scope>NUCLEOTIDE SEQUENCE</scope>
    <source>
        <strain evidence="11">PAP01</strain>
    </source>
</reference>
<dbReference type="InterPro" id="IPR005225">
    <property type="entry name" value="Small_GTP-bd"/>
</dbReference>
<feature type="binding site" evidence="7">
    <location>
        <begin position="489"/>
        <end position="496"/>
    </location>
    <ligand>
        <name>GTP</name>
        <dbReference type="ChEBI" id="CHEBI:37565"/>
    </ligand>
</feature>
<dbReference type="CDD" id="cd03692">
    <property type="entry name" value="mtIF2_IVc"/>
    <property type="match status" value="1"/>
</dbReference>
<dbReference type="SUPFAM" id="SSF50447">
    <property type="entry name" value="Translation proteins"/>
    <property type="match status" value="2"/>
</dbReference>
<dbReference type="RefSeq" id="WP_277578945.1">
    <property type="nucleotide sequence ID" value="NZ_JANRMI010000004.1"/>
</dbReference>
<feature type="compositionally biased region" description="Low complexity" evidence="9">
    <location>
        <begin position="243"/>
        <end position="261"/>
    </location>
</feature>
<accession>A0ABT6DLU2</accession>
<sequence length="985" mass="104902">MSNPKVFEFAKEVGMTPLALMDKIREWNLPVKSHMAELEPSVLEQIKIKLSGGGSSSEEAKPKKAATRKAPAKKAAPVAAAPEAESASAKAPVIRRKKEEPAPVETKVKVISKPEVAEPAPAAVEETAAPKTTRVVTKKVAAPAPEPEVVAAPVVEEVKKAPTVKVEAPVVEAKVEAPVKKVEATPAPAAPAPAAPVEQHVAPQARKKEVVVGTSGVASSSTPATTVKRNIIGRMDLSRVQTQAPQRQQGDRPQGGYVPRPQGERPPPGAPGGGYTPRPGGYQAGGFNRPAGGAPQRNIRPGFVAQAAPAELPPTEGAGHFQNRDFDKRKRFGAPAAPAAGFGAGPSAREKEKEEEIKVFNPVEFRKREMVFQPKKKKGVLDRDAMRTQITTAAAHKRVVKVNNTMKLTDLAMEMGLKAPQLVKVLMTNGVMANMNTDLDFDTIALIVPEFGWEAQNVFKTADNVASENAFGDLDAEKVTRPPVVTIMGHVDHGKTSLLDTIRNADVAKGEAGGITQHIGAYSVKLEDGSLITFLDTPGHEAFTAMRTRGANATDIAVIVVAADDGMMPQTQESINHAKAAGVPIIVAVNKMDKPGANPDRIKQQLTELQIVPEEWGGNTIFVEVSALKKTGIKELLEQIKLVAEVAELKANPKRSGTGLVIEAKMEKGKGPVATLLVKDGTVEVGQYIVAGTMKGRVRSLTNDKGERVQSVGPGLPAEVLGLDAVPAAGDKFDVVKDEKTAEEMSSLRKEQALKAASTPTAKMSLDEIFSKVKTGDVKELAIILKADVHGSLEAINGMISKLSTSEVKARVIHSAVGGINEGDVSLANTSKGIVIGFNVRPDLGAQAKAKQLGVDIRTYSIVYELVDQMKAAMSGLLSPDVVEEVMGRAEVRNTFNVPKIGLIAGCFVLDGKVQRNNSIRLLRENKIVYEGKISSLKRFKDDAKEVASGYECGIGIENYNDVKVGDMMEAFVKKEIARELGDKA</sequence>
<dbReference type="NCBIfam" id="TIGR00231">
    <property type="entry name" value="small_GTP"/>
    <property type="match status" value="1"/>
</dbReference>
<dbReference type="InterPro" id="IPR000795">
    <property type="entry name" value="T_Tr_GTP-bd_dom"/>
</dbReference>
<keyword evidence="3 7" id="KW-0396">Initiation factor</keyword>
<protein>
    <recommendedName>
        <fullName evidence="2 7">Translation initiation factor IF-2</fullName>
    </recommendedName>
</protein>
<dbReference type="CDD" id="cd03702">
    <property type="entry name" value="IF2_mtIF2_II"/>
    <property type="match status" value="1"/>
</dbReference>
<comment type="caution">
    <text evidence="7">Lacks conserved residue(s) required for the propagation of feature annotation.</text>
</comment>
<dbReference type="InterPro" id="IPR044145">
    <property type="entry name" value="IF2_II"/>
</dbReference>
<evidence type="ECO:0000256" key="9">
    <source>
        <dbReference type="SAM" id="MobiDB-lite"/>
    </source>
</evidence>
<gene>
    <name evidence="7 11" type="primary">infB</name>
    <name evidence="11" type="ORF">NWE73_13905</name>
</gene>
<keyword evidence="6 7" id="KW-0342">GTP-binding</keyword>
<dbReference type="SUPFAM" id="SSF52156">
    <property type="entry name" value="Initiation factor IF2/eIF5b, domain 3"/>
    <property type="match status" value="1"/>
</dbReference>
<comment type="subcellular location">
    <subcellularLocation>
        <location evidence="7">Cytoplasm</location>
    </subcellularLocation>
</comment>
<feature type="binding site" evidence="7">
    <location>
        <begin position="590"/>
        <end position="593"/>
    </location>
    <ligand>
        <name>GTP</name>
        <dbReference type="ChEBI" id="CHEBI:37565"/>
    </ligand>
</feature>
<keyword evidence="5 7" id="KW-0648">Protein biosynthesis</keyword>
<dbReference type="InterPro" id="IPR027417">
    <property type="entry name" value="P-loop_NTPase"/>
</dbReference>
<dbReference type="InterPro" id="IPR006847">
    <property type="entry name" value="IF2_N"/>
</dbReference>
<dbReference type="InterPro" id="IPR015760">
    <property type="entry name" value="TIF_IF2"/>
</dbReference>
<evidence type="ECO:0000256" key="6">
    <source>
        <dbReference type="ARBA" id="ARBA00023134"/>
    </source>
</evidence>
<dbReference type="InterPro" id="IPR053905">
    <property type="entry name" value="EF-G-like_DII"/>
</dbReference>
<dbReference type="Pfam" id="PF04760">
    <property type="entry name" value="IF2_N"/>
    <property type="match status" value="1"/>
</dbReference>
<dbReference type="PANTHER" id="PTHR43381">
    <property type="entry name" value="TRANSLATION INITIATION FACTOR IF-2-RELATED"/>
    <property type="match status" value="1"/>
</dbReference>
<keyword evidence="4 7" id="KW-0547">Nucleotide-binding</keyword>
<evidence type="ECO:0000313" key="12">
    <source>
        <dbReference type="Proteomes" id="UP001152321"/>
    </source>
</evidence>
<evidence type="ECO:0000256" key="1">
    <source>
        <dbReference type="ARBA" id="ARBA00007733"/>
    </source>
</evidence>
<dbReference type="Gene3D" id="3.40.50.300">
    <property type="entry name" value="P-loop containing nucleotide triphosphate hydrolases"/>
    <property type="match status" value="1"/>
</dbReference>